<name>A0A9Q9B615_9PEZI</name>
<dbReference type="EMBL" id="CP099427">
    <property type="protein sequence ID" value="USW57801.1"/>
    <property type="molecule type" value="Genomic_DNA"/>
</dbReference>
<protein>
    <submittedName>
        <fullName evidence="4">Alpha/beta hydrolase-1, peptidase S33</fullName>
    </submittedName>
</protein>
<dbReference type="GO" id="GO:0008233">
    <property type="term" value="F:peptidase activity"/>
    <property type="evidence" value="ECO:0007669"/>
    <property type="project" value="InterPro"/>
</dbReference>
<evidence type="ECO:0000313" key="4">
    <source>
        <dbReference type="EMBL" id="USW57801.1"/>
    </source>
</evidence>
<dbReference type="Gene3D" id="3.40.50.1820">
    <property type="entry name" value="alpha/beta hydrolase"/>
    <property type="match status" value="1"/>
</dbReference>
<evidence type="ECO:0000259" key="3">
    <source>
        <dbReference type="Pfam" id="PF00561"/>
    </source>
</evidence>
<sequence length="259" mass="27691">MTATQPLQITTGYIPFHFPSPSSSPSSSSSSKSLSCSTFYKLIGPPPCSSNTPPLIIIHGGPGAGHDYLLPFAALWTKLGIPVIFYDQIGCGRSTSVDEVVKQCGGETELAHGAFWNEKLSLAELVGLLDSFGLKRKDGMGYWVLGQSWGGMLAARFAASSQRSRGLKRLILGSALADMDLNIKGIQLIREQSPAETQAALKEAEQLGTFDGPAYKAAQAHFSSTHVCRASSSASCVPSEDLLASMKNLQEARTIYRTM</sequence>
<feature type="domain" description="AB hydrolase-1" evidence="3">
    <location>
        <begin position="53"/>
        <end position="175"/>
    </location>
</feature>
<organism evidence="4 5">
    <name type="scientific">Septoria linicola</name>
    <dbReference type="NCBI Taxonomy" id="215465"/>
    <lineage>
        <taxon>Eukaryota</taxon>
        <taxon>Fungi</taxon>
        <taxon>Dikarya</taxon>
        <taxon>Ascomycota</taxon>
        <taxon>Pezizomycotina</taxon>
        <taxon>Dothideomycetes</taxon>
        <taxon>Dothideomycetidae</taxon>
        <taxon>Mycosphaerellales</taxon>
        <taxon>Mycosphaerellaceae</taxon>
        <taxon>Septoria</taxon>
    </lineage>
</organism>
<evidence type="ECO:0000256" key="2">
    <source>
        <dbReference type="ARBA" id="ARBA00022801"/>
    </source>
</evidence>
<dbReference type="Proteomes" id="UP001056384">
    <property type="component" value="Chromosome 10"/>
</dbReference>
<dbReference type="InterPro" id="IPR029058">
    <property type="entry name" value="AB_hydrolase_fold"/>
</dbReference>
<dbReference type="InterPro" id="IPR002410">
    <property type="entry name" value="Peptidase_S33"/>
</dbReference>
<dbReference type="Pfam" id="PF00561">
    <property type="entry name" value="Abhydrolase_1"/>
    <property type="match status" value="1"/>
</dbReference>
<dbReference type="GO" id="GO:0006508">
    <property type="term" value="P:proteolysis"/>
    <property type="evidence" value="ECO:0007669"/>
    <property type="project" value="InterPro"/>
</dbReference>
<evidence type="ECO:0000313" key="5">
    <source>
        <dbReference type="Proteomes" id="UP001056384"/>
    </source>
</evidence>
<reference evidence="4" key="1">
    <citation type="submission" date="2022-06" db="EMBL/GenBank/DDBJ databases">
        <title>Complete genome sequences of two strains of the flax pathogen Septoria linicola.</title>
        <authorList>
            <person name="Lapalu N."/>
            <person name="Simon A."/>
            <person name="Demenou B."/>
            <person name="Paumier D."/>
            <person name="Guillot M.-P."/>
            <person name="Gout L."/>
            <person name="Valade R."/>
        </authorList>
    </citation>
    <scope>NUCLEOTIDE SEQUENCE</scope>
    <source>
        <strain evidence="4">SE15195</strain>
    </source>
</reference>
<dbReference type="SUPFAM" id="SSF53474">
    <property type="entry name" value="alpha/beta-Hydrolases"/>
    <property type="match status" value="1"/>
</dbReference>
<keyword evidence="5" id="KW-1185">Reference proteome</keyword>
<comment type="similarity">
    <text evidence="1">Belongs to the peptidase S33 family.</text>
</comment>
<evidence type="ECO:0000256" key="1">
    <source>
        <dbReference type="ARBA" id="ARBA00010088"/>
    </source>
</evidence>
<dbReference type="AlphaFoldDB" id="A0A9Q9B615"/>
<keyword evidence="2 4" id="KW-0378">Hydrolase</keyword>
<dbReference type="InterPro" id="IPR000073">
    <property type="entry name" value="AB_hydrolase_1"/>
</dbReference>
<dbReference type="PRINTS" id="PR00793">
    <property type="entry name" value="PROAMNOPTASE"/>
</dbReference>
<gene>
    <name evidence="4" type="ORF">Slin15195_G111200</name>
</gene>
<proteinExistence type="inferred from homology"/>
<accession>A0A9Q9B615</accession>